<dbReference type="InterPro" id="IPR050469">
    <property type="entry name" value="Diguanylate_Cyclase"/>
</dbReference>
<feature type="domain" description="GGDEF" evidence="4">
    <location>
        <begin position="254"/>
        <end position="386"/>
    </location>
</feature>
<evidence type="ECO:0000256" key="2">
    <source>
        <dbReference type="ARBA" id="ARBA00034247"/>
    </source>
</evidence>
<dbReference type="Pfam" id="PF00990">
    <property type="entry name" value="GGDEF"/>
    <property type="match status" value="1"/>
</dbReference>
<dbReference type="PROSITE" id="PS50887">
    <property type="entry name" value="GGDEF"/>
    <property type="match status" value="1"/>
</dbReference>
<organism evidence="5 6">
    <name type="scientific">Alteromonas aquimaris</name>
    <dbReference type="NCBI Taxonomy" id="2998417"/>
    <lineage>
        <taxon>Bacteria</taxon>
        <taxon>Pseudomonadati</taxon>
        <taxon>Pseudomonadota</taxon>
        <taxon>Gammaproteobacteria</taxon>
        <taxon>Alteromonadales</taxon>
        <taxon>Alteromonadaceae</taxon>
        <taxon>Alteromonas/Salinimonas group</taxon>
        <taxon>Alteromonas</taxon>
    </lineage>
</organism>
<evidence type="ECO:0000313" key="6">
    <source>
        <dbReference type="Proteomes" id="UP001142810"/>
    </source>
</evidence>
<evidence type="ECO:0000259" key="4">
    <source>
        <dbReference type="PROSITE" id="PS50887"/>
    </source>
</evidence>
<dbReference type="Proteomes" id="UP001142810">
    <property type="component" value="Unassembled WGS sequence"/>
</dbReference>
<evidence type="ECO:0000313" key="5">
    <source>
        <dbReference type="EMBL" id="MCW8109483.1"/>
    </source>
</evidence>
<feature type="transmembrane region" description="Helical" evidence="3">
    <location>
        <begin position="41"/>
        <end position="63"/>
    </location>
</feature>
<dbReference type="RefSeq" id="WP_265618263.1">
    <property type="nucleotide sequence ID" value="NZ_JAPFRD010000011.1"/>
</dbReference>
<keyword evidence="3" id="KW-0472">Membrane</keyword>
<feature type="transmembrane region" description="Helical" evidence="3">
    <location>
        <begin position="126"/>
        <end position="147"/>
    </location>
</feature>
<proteinExistence type="predicted"/>
<dbReference type="PANTHER" id="PTHR45138:SF9">
    <property type="entry name" value="DIGUANYLATE CYCLASE DGCM-RELATED"/>
    <property type="match status" value="1"/>
</dbReference>
<sequence length="386" mass="43135">MSSFQLHIFQISLLGLMTLVGMLFTFMLPMPSQKHKARSAYYARLFLITMWAGQASLSLHYLQLPLVGIVGHAFFITLSAYLLFITVVKRYGHALRIQMLSGIVAHLLAIVILSLTTHLFKLNSMLGDAILLASVATPLVFTFRYIQLQGGVKNPGDRVLIAVVLSALSAILVGAPLYWMWFTPNELQQTLVSFSLYIVMMLTFMLGFAVSIMHSLVSRLKYKIYQDPLTNCKNRHFFYEMAPKLLAHAKRNNEQMSVVICDIDHFKSINDKFGHMAGDRALQQIAKTLSTELRDEDSLIRMGGEEFLILSPKCDLDQAEAFAERLRHSIEAQPLDLSGANISLTASFGVVEIHSDKDIYHGLKAADSAMYKAKSAGRNQVITVNA</sequence>
<feature type="transmembrane region" description="Helical" evidence="3">
    <location>
        <begin position="159"/>
        <end position="182"/>
    </location>
</feature>
<feature type="transmembrane region" description="Helical" evidence="3">
    <location>
        <begin position="194"/>
        <end position="217"/>
    </location>
</feature>
<dbReference type="PANTHER" id="PTHR45138">
    <property type="entry name" value="REGULATORY COMPONENTS OF SENSORY TRANSDUCTION SYSTEM"/>
    <property type="match status" value="1"/>
</dbReference>
<dbReference type="CDD" id="cd01949">
    <property type="entry name" value="GGDEF"/>
    <property type="match status" value="1"/>
</dbReference>
<dbReference type="SUPFAM" id="SSF55073">
    <property type="entry name" value="Nucleotide cyclase"/>
    <property type="match status" value="1"/>
</dbReference>
<feature type="transmembrane region" description="Helical" evidence="3">
    <location>
        <begin position="6"/>
        <end position="29"/>
    </location>
</feature>
<evidence type="ECO:0000256" key="1">
    <source>
        <dbReference type="ARBA" id="ARBA00012528"/>
    </source>
</evidence>
<feature type="transmembrane region" description="Helical" evidence="3">
    <location>
        <begin position="100"/>
        <end position="120"/>
    </location>
</feature>
<feature type="transmembrane region" description="Helical" evidence="3">
    <location>
        <begin position="69"/>
        <end position="88"/>
    </location>
</feature>
<name>A0ABT3P9M5_9ALTE</name>
<keyword evidence="3" id="KW-1133">Transmembrane helix</keyword>
<comment type="catalytic activity">
    <reaction evidence="2">
        <text>2 GTP = 3',3'-c-di-GMP + 2 diphosphate</text>
        <dbReference type="Rhea" id="RHEA:24898"/>
        <dbReference type="ChEBI" id="CHEBI:33019"/>
        <dbReference type="ChEBI" id="CHEBI:37565"/>
        <dbReference type="ChEBI" id="CHEBI:58805"/>
        <dbReference type="EC" id="2.7.7.65"/>
    </reaction>
</comment>
<dbReference type="Gene3D" id="3.30.70.270">
    <property type="match status" value="1"/>
</dbReference>
<comment type="caution">
    <text evidence="5">The sequence shown here is derived from an EMBL/GenBank/DDBJ whole genome shotgun (WGS) entry which is preliminary data.</text>
</comment>
<protein>
    <recommendedName>
        <fullName evidence="1">diguanylate cyclase</fullName>
        <ecNumber evidence="1">2.7.7.65</ecNumber>
    </recommendedName>
</protein>
<dbReference type="EMBL" id="JAPFRD010000011">
    <property type="protein sequence ID" value="MCW8109483.1"/>
    <property type="molecule type" value="Genomic_DNA"/>
</dbReference>
<reference evidence="5" key="1">
    <citation type="submission" date="2022-11" db="EMBL/GenBank/DDBJ databases">
        <title>Alteromonas sp. nov., isolated from sea water of the Qingdao.</title>
        <authorList>
            <person name="Wang Q."/>
        </authorList>
    </citation>
    <scope>NUCLEOTIDE SEQUENCE</scope>
    <source>
        <strain evidence="5">ASW11-7</strain>
    </source>
</reference>
<dbReference type="InterPro" id="IPR043128">
    <property type="entry name" value="Rev_trsase/Diguanyl_cyclase"/>
</dbReference>
<evidence type="ECO:0000256" key="3">
    <source>
        <dbReference type="SAM" id="Phobius"/>
    </source>
</evidence>
<gene>
    <name evidence="5" type="ORF">OPS25_13315</name>
</gene>
<dbReference type="SMART" id="SM00267">
    <property type="entry name" value="GGDEF"/>
    <property type="match status" value="1"/>
</dbReference>
<accession>A0ABT3P9M5</accession>
<dbReference type="NCBIfam" id="TIGR00254">
    <property type="entry name" value="GGDEF"/>
    <property type="match status" value="1"/>
</dbReference>
<keyword evidence="6" id="KW-1185">Reference proteome</keyword>
<keyword evidence="3" id="KW-0812">Transmembrane</keyword>
<dbReference type="InterPro" id="IPR000160">
    <property type="entry name" value="GGDEF_dom"/>
</dbReference>
<dbReference type="InterPro" id="IPR029787">
    <property type="entry name" value="Nucleotide_cyclase"/>
</dbReference>
<dbReference type="EC" id="2.7.7.65" evidence="1"/>